<dbReference type="AlphaFoldDB" id="A0A939SUH5"/>
<evidence type="ECO:0008006" key="3">
    <source>
        <dbReference type="Google" id="ProtNLM"/>
    </source>
</evidence>
<proteinExistence type="predicted"/>
<sequence>MVYDLFHVVAKYGREVIDRVRVDQPINSVITQNRVRSSNAAAAAQPRKPARRA</sequence>
<protein>
    <recommendedName>
        <fullName evidence="3">Transposase IS204/IS1001/IS1096/IS1165 DDE domain-containing protein</fullName>
    </recommendedName>
</protein>
<evidence type="ECO:0000313" key="2">
    <source>
        <dbReference type="EMBL" id="MBO2006685.1"/>
    </source>
</evidence>
<accession>A0A939SUH5</accession>
<dbReference type="EMBL" id="JAGETR010000030">
    <property type="protein sequence ID" value="MBO2006685.1"/>
    <property type="molecule type" value="Genomic_DNA"/>
</dbReference>
<comment type="caution">
    <text evidence="2">The sequence shown here is derived from an EMBL/GenBank/DDBJ whole genome shotgun (WGS) entry which is preliminary data.</text>
</comment>
<organism evidence="2">
    <name type="scientific">Serratia marcescens</name>
    <dbReference type="NCBI Taxonomy" id="615"/>
    <lineage>
        <taxon>Bacteria</taxon>
        <taxon>Pseudomonadati</taxon>
        <taxon>Pseudomonadota</taxon>
        <taxon>Gammaproteobacteria</taxon>
        <taxon>Enterobacterales</taxon>
        <taxon>Yersiniaceae</taxon>
        <taxon>Serratia</taxon>
    </lineage>
</organism>
<evidence type="ECO:0000256" key="1">
    <source>
        <dbReference type="SAM" id="MobiDB-lite"/>
    </source>
</evidence>
<feature type="compositionally biased region" description="Low complexity" evidence="1">
    <location>
        <begin position="34"/>
        <end position="47"/>
    </location>
</feature>
<feature type="region of interest" description="Disordered" evidence="1">
    <location>
        <begin position="34"/>
        <end position="53"/>
    </location>
</feature>
<name>A0A939SUH5_SERMA</name>
<reference evidence="2" key="1">
    <citation type="submission" date="2021-03" db="EMBL/GenBank/DDBJ databases">
        <title>Molecular epidemiology and mechanisms of colistin and carbapenem resistance in Enterobacteriaceae from clinical isolates, the environment and porcine samples in Pretoria, South Africa.</title>
        <authorList>
            <person name="Bogoshi D."/>
            <person name="Mbelle N.M."/>
            <person name="Naidoo V."/>
            <person name="Osei Sekyere J."/>
        </authorList>
    </citation>
    <scope>NUCLEOTIDE SEQUENCE</scope>
    <source>
        <strain evidence="2">C080</strain>
    </source>
</reference>
<gene>
    <name evidence="2" type="ORF">J4732_05715</name>
</gene>